<evidence type="ECO:0000313" key="2">
    <source>
        <dbReference type="Proteomes" id="UP001305815"/>
    </source>
</evidence>
<organism evidence="1 2">
    <name type="scientific">Claveliimonas bilis</name>
    <dbReference type="NCBI Taxonomy" id="3028070"/>
    <lineage>
        <taxon>Bacteria</taxon>
        <taxon>Bacillati</taxon>
        <taxon>Bacillota</taxon>
        <taxon>Clostridia</taxon>
        <taxon>Lachnospirales</taxon>
        <taxon>Lachnospiraceae</taxon>
        <taxon>Claveliimonas</taxon>
    </lineage>
</organism>
<reference evidence="2" key="1">
    <citation type="journal article" date="2023" name="Int. J. Syst. Evol. Microbiol.">
        <title>Claveliimonas bilis gen. nov., sp. nov., deoxycholic acid-producing bacteria isolated from human faeces, and reclassification of Sellimonas monacensis Zenner et al. 2021 as Claveliimonas monacensis comb. nov.</title>
        <authorList>
            <person name="Hisatomi A."/>
            <person name="Kastawa N.W.E.P.G."/>
            <person name="Song I."/>
            <person name="Ohkuma M."/>
            <person name="Fukiya S."/>
            <person name="Sakamoto M."/>
        </authorList>
    </citation>
    <scope>NUCLEOTIDE SEQUENCE [LARGE SCALE GENOMIC DNA]</scope>
    <source>
        <strain evidence="2">12BBH14</strain>
    </source>
</reference>
<gene>
    <name evidence="1" type="ORF">Lac1_06560</name>
</gene>
<name>A0ABN6YUX5_9FIRM</name>
<accession>A0ABN6YUX5</accession>
<dbReference type="EMBL" id="AP027742">
    <property type="protein sequence ID" value="BDZ76473.1"/>
    <property type="molecule type" value="Genomic_DNA"/>
</dbReference>
<keyword evidence="2" id="KW-1185">Reference proteome</keyword>
<protein>
    <submittedName>
        <fullName evidence="1">Uncharacterized protein</fullName>
    </submittedName>
</protein>
<proteinExistence type="predicted"/>
<evidence type="ECO:0000313" key="1">
    <source>
        <dbReference type="EMBL" id="BDZ76473.1"/>
    </source>
</evidence>
<sequence>MFASKIKPYTFTLFAKKYGEEKLLDCLERNEKNGVVYHREGINGDYDDFDDVDQLMNFILTGVR</sequence>
<dbReference type="Proteomes" id="UP001305815">
    <property type="component" value="Chromosome"/>
</dbReference>